<feature type="compositionally biased region" description="Pro residues" evidence="3">
    <location>
        <begin position="256"/>
        <end position="265"/>
    </location>
</feature>
<feature type="coiled-coil region" evidence="2">
    <location>
        <begin position="303"/>
        <end position="330"/>
    </location>
</feature>
<dbReference type="AlphaFoldDB" id="A0AAV9WQN1"/>
<feature type="region of interest" description="Disordered" evidence="3">
    <location>
        <begin position="185"/>
        <end position="232"/>
    </location>
</feature>
<reference evidence="5 6" key="1">
    <citation type="submission" date="2023-08" db="EMBL/GenBank/DDBJ databases">
        <authorList>
            <person name="Palmer J.M."/>
        </authorList>
    </citation>
    <scope>NUCLEOTIDE SEQUENCE [LARGE SCALE GENOMIC DNA]</scope>
    <source>
        <strain evidence="5 6">TWF481</strain>
    </source>
</reference>
<dbReference type="Gene3D" id="3.30.160.60">
    <property type="entry name" value="Classic Zinc Finger"/>
    <property type="match status" value="1"/>
</dbReference>
<dbReference type="InterPro" id="IPR013087">
    <property type="entry name" value="Znf_C2H2_type"/>
</dbReference>
<evidence type="ECO:0000256" key="3">
    <source>
        <dbReference type="SAM" id="MobiDB-lite"/>
    </source>
</evidence>
<dbReference type="EMBL" id="JAVHJL010000001">
    <property type="protein sequence ID" value="KAK6512498.1"/>
    <property type="molecule type" value="Genomic_DNA"/>
</dbReference>
<dbReference type="GO" id="GO:0008270">
    <property type="term" value="F:zinc ion binding"/>
    <property type="evidence" value="ECO:0007669"/>
    <property type="project" value="UniProtKB-KW"/>
</dbReference>
<evidence type="ECO:0000313" key="5">
    <source>
        <dbReference type="EMBL" id="KAK6512498.1"/>
    </source>
</evidence>
<organism evidence="5 6">
    <name type="scientific">Arthrobotrys musiformis</name>
    <dbReference type="NCBI Taxonomy" id="47236"/>
    <lineage>
        <taxon>Eukaryota</taxon>
        <taxon>Fungi</taxon>
        <taxon>Dikarya</taxon>
        <taxon>Ascomycota</taxon>
        <taxon>Pezizomycotina</taxon>
        <taxon>Orbiliomycetes</taxon>
        <taxon>Orbiliales</taxon>
        <taxon>Orbiliaceae</taxon>
        <taxon>Arthrobotrys</taxon>
    </lineage>
</organism>
<evidence type="ECO:0000256" key="2">
    <source>
        <dbReference type="SAM" id="Coils"/>
    </source>
</evidence>
<accession>A0AAV9WQN1</accession>
<protein>
    <recommendedName>
        <fullName evidence="4">C2H2-type domain-containing protein</fullName>
    </recommendedName>
</protein>
<keyword evidence="2" id="KW-0175">Coiled coil</keyword>
<keyword evidence="1" id="KW-0863">Zinc-finger</keyword>
<proteinExistence type="predicted"/>
<keyword evidence="6" id="KW-1185">Reference proteome</keyword>
<sequence length="346" mass="37626">MDHAQVSSQDISILGLDEEEFFNFGLGETDVDAPWVSWQDQTVPESQFDQAFQIDPSDPNLIGSLIATVRNPHTSIAVSPPRNIPSTAPANTQAEQPDPESPTPSQKRKKNKPNPAGHKSKRQTLINYHCPESSCGEGFSSLRLLGDHMRRIHGLKGFKCDNCERRVTRYDNLESHKKTCRSLSAASSTTAAPAVNRSGKMRGQRVSVRDITLQPEPIRPLPRPSSNKSFLNNSFEGAAISTLSLREISGAHSPHAPQPAKPPTGPNNLGQGVPKGATEANRSPHPAAGVPRASSATGPAFEVQALKAQLAEVLAQLEEAKLEASHWKKSFFGLQRKFDVSNVYTH</sequence>
<feature type="compositionally biased region" description="Polar residues" evidence="3">
    <location>
        <begin position="84"/>
        <end position="95"/>
    </location>
</feature>
<dbReference type="InterPro" id="IPR036236">
    <property type="entry name" value="Znf_C2H2_sf"/>
</dbReference>
<dbReference type="SMART" id="SM00355">
    <property type="entry name" value="ZnF_C2H2"/>
    <property type="match status" value="2"/>
</dbReference>
<comment type="caution">
    <text evidence="5">The sequence shown here is derived from an EMBL/GenBank/DDBJ whole genome shotgun (WGS) entry which is preliminary data.</text>
</comment>
<keyword evidence="1" id="KW-0862">Zinc</keyword>
<feature type="region of interest" description="Disordered" evidence="3">
    <location>
        <begin position="250"/>
        <end position="296"/>
    </location>
</feature>
<evidence type="ECO:0000256" key="1">
    <source>
        <dbReference type="PROSITE-ProRule" id="PRU00042"/>
    </source>
</evidence>
<dbReference type="SUPFAM" id="SSF57667">
    <property type="entry name" value="beta-beta-alpha zinc fingers"/>
    <property type="match status" value="1"/>
</dbReference>
<name>A0AAV9WQN1_9PEZI</name>
<dbReference type="Proteomes" id="UP001370758">
    <property type="component" value="Unassembled WGS sequence"/>
</dbReference>
<dbReference type="Pfam" id="PF00096">
    <property type="entry name" value="zf-C2H2"/>
    <property type="match status" value="1"/>
</dbReference>
<dbReference type="PROSITE" id="PS00028">
    <property type="entry name" value="ZINC_FINGER_C2H2_1"/>
    <property type="match status" value="1"/>
</dbReference>
<keyword evidence="1" id="KW-0479">Metal-binding</keyword>
<evidence type="ECO:0000313" key="6">
    <source>
        <dbReference type="Proteomes" id="UP001370758"/>
    </source>
</evidence>
<dbReference type="PROSITE" id="PS50157">
    <property type="entry name" value="ZINC_FINGER_C2H2_2"/>
    <property type="match status" value="1"/>
</dbReference>
<feature type="region of interest" description="Disordered" evidence="3">
    <location>
        <begin position="75"/>
        <end position="125"/>
    </location>
</feature>
<gene>
    <name evidence="5" type="ORF">TWF481_001382</name>
</gene>
<feature type="domain" description="C2H2-type" evidence="4">
    <location>
        <begin position="128"/>
        <end position="153"/>
    </location>
</feature>
<evidence type="ECO:0000259" key="4">
    <source>
        <dbReference type="PROSITE" id="PS50157"/>
    </source>
</evidence>
<feature type="compositionally biased region" description="Basic residues" evidence="3">
    <location>
        <begin position="106"/>
        <end position="122"/>
    </location>
</feature>